<dbReference type="AlphaFoldDB" id="A0A4Y2SRH8"/>
<protein>
    <submittedName>
        <fullName evidence="1">Uncharacterized protein</fullName>
    </submittedName>
</protein>
<sequence>MIPVESKLAIKLNYDYVINEFTIMNKQETIREEANIFKLQEWNRRRRTAPIYRINDLVAIKKTQLGGDLKLKPKFFGPYKVAEIKPHGRYDVAKVGSNEEPEELLLELAT</sequence>
<comment type="caution">
    <text evidence="1">The sequence shown here is derived from an EMBL/GenBank/DDBJ whole genome shotgun (WGS) entry which is preliminary data.</text>
</comment>
<evidence type="ECO:0000313" key="2">
    <source>
        <dbReference type="Proteomes" id="UP000499080"/>
    </source>
</evidence>
<gene>
    <name evidence="1" type="ORF">AVEN_114739_1</name>
</gene>
<dbReference type="EMBL" id="BGPR01023257">
    <property type="protein sequence ID" value="GBN90313.1"/>
    <property type="molecule type" value="Genomic_DNA"/>
</dbReference>
<name>A0A4Y2SRH8_ARAVE</name>
<accession>A0A4Y2SRH8</accession>
<organism evidence="1 2">
    <name type="scientific">Araneus ventricosus</name>
    <name type="common">Orbweaver spider</name>
    <name type="synonym">Epeira ventricosa</name>
    <dbReference type="NCBI Taxonomy" id="182803"/>
    <lineage>
        <taxon>Eukaryota</taxon>
        <taxon>Metazoa</taxon>
        <taxon>Ecdysozoa</taxon>
        <taxon>Arthropoda</taxon>
        <taxon>Chelicerata</taxon>
        <taxon>Arachnida</taxon>
        <taxon>Araneae</taxon>
        <taxon>Araneomorphae</taxon>
        <taxon>Entelegynae</taxon>
        <taxon>Araneoidea</taxon>
        <taxon>Araneidae</taxon>
        <taxon>Araneus</taxon>
    </lineage>
</organism>
<evidence type="ECO:0000313" key="1">
    <source>
        <dbReference type="EMBL" id="GBN90313.1"/>
    </source>
</evidence>
<keyword evidence="2" id="KW-1185">Reference proteome</keyword>
<proteinExistence type="predicted"/>
<dbReference type="Proteomes" id="UP000499080">
    <property type="component" value="Unassembled WGS sequence"/>
</dbReference>
<reference evidence="1 2" key="1">
    <citation type="journal article" date="2019" name="Sci. Rep.">
        <title>Orb-weaving spider Araneus ventricosus genome elucidates the spidroin gene catalogue.</title>
        <authorList>
            <person name="Kono N."/>
            <person name="Nakamura H."/>
            <person name="Ohtoshi R."/>
            <person name="Moran D.A.P."/>
            <person name="Shinohara A."/>
            <person name="Yoshida Y."/>
            <person name="Fujiwara M."/>
            <person name="Mori M."/>
            <person name="Tomita M."/>
            <person name="Arakawa K."/>
        </authorList>
    </citation>
    <scope>NUCLEOTIDE SEQUENCE [LARGE SCALE GENOMIC DNA]</scope>
</reference>
<dbReference type="OrthoDB" id="6434613at2759"/>